<dbReference type="EMBL" id="JAENGZ010000563">
    <property type="protein sequence ID" value="KAG6957173.1"/>
    <property type="molecule type" value="Genomic_DNA"/>
</dbReference>
<sequence length="203" mass="22690">MSPYMQLKSPFRSPSVDLGQGLDRKAEYMDKYGVLRRSSSVTRRMIQRGASITDADDVNPDEQLHTSVGTRTLEKQASRKASLQLGEEATRKAAANAALKYQAKIEKEEGLKKANQRVAERVRRYEELQLSLQTLEDLKDVTETSTAISPSKTNTYIDEEGNLRRRITLPPPELNEAQDGFVPGPATPPLPAPSKVDEPREYC</sequence>
<feature type="region of interest" description="Disordered" evidence="1">
    <location>
        <begin position="52"/>
        <end position="87"/>
    </location>
</feature>
<dbReference type="EMBL" id="RCMI01000388">
    <property type="protein sequence ID" value="KAG2913631.1"/>
    <property type="molecule type" value="Genomic_DNA"/>
</dbReference>
<dbReference type="Proteomes" id="UP000736787">
    <property type="component" value="Unassembled WGS sequence"/>
</dbReference>
<dbReference type="EMBL" id="MJFZ01000514">
    <property type="protein sequence ID" value="RAW28085.1"/>
    <property type="molecule type" value="Genomic_DNA"/>
</dbReference>
<dbReference type="VEuPathDB" id="FungiDB:PC110_g15521"/>
<reference evidence="4" key="2">
    <citation type="submission" date="2018-05" db="EMBL/GenBank/DDBJ databases">
        <title>Effector identification in a new, highly contiguous assembly of the strawberry crown rot pathogen Phytophthora cactorum.</title>
        <authorList>
            <person name="Armitage A.D."/>
            <person name="Nellist C.F."/>
            <person name="Bates H."/>
            <person name="Vickerstaff R.J."/>
            <person name="Harrison R.J."/>
        </authorList>
    </citation>
    <scope>NUCLEOTIDE SEQUENCE</scope>
    <source>
        <strain evidence="2">4032</strain>
        <strain evidence="3">4040</strain>
        <strain evidence="4">P421</strain>
    </source>
</reference>
<dbReference type="EMBL" id="RCMV01000471">
    <property type="protein sequence ID" value="KAG3216638.1"/>
    <property type="molecule type" value="Genomic_DNA"/>
</dbReference>
<evidence type="ECO:0000313" key="2">
    <source>
        <dbReference type="EMBL" id="KAG2913631.1"/>
    </source>
</evidence>
<accession>A0A329RUA6</accession>
<evidence type="ECO:0000313" key="5">
    <source>
        <dbReference type="EMBL" id="KAG6957173.1"/>
    </source>
</evidence>
<evidence type="ECO:0000313" key="6">
    <source>
        <dbReference type="EMBL" id="RAW28085.1"/>
    </source>
</evidence>
<dbReference type="Proteomes" id="UP000760860">
    <property type="component" value="Unassembled WGS sequence"/>
</dbReference>
<organism evidence="6 7">
    <name type="scientific">Phytophthora cactorum</name>
    <dbReference type="NCBI Taxonomy" id="29920"/>
    <lineage>
        <taxon>Eukaryota</taxon>
        <taxon>Sar</taxon>
        <taxon>Stramenopiles</taxon>
        <taxon>Oomycota</taxon>
        <taxon>Peronosporomycetes</taxon>
        <taxon>Peronosporales</taxon>
        <taxon>Peronosporaceae</taxon>
        <taxon>Phytophthora</taxon>
    </lineage>
</organism>
<protein>
    <submittedName>
        <fullName evidence="6">Uncharacterized protein</fullName>
    </submittedName>
</protein>
<dbReference type="Proteomes" id="UP000688947">
    <property type="component" value="Unassembled WGS sequence"/>
</dbReference>
<proteinExistence type="predicted"/>
<keyword evidence="7" id="KW-1185">Reference proteome</keyword>
<dbReference type="Proteomes" id="UP000774804">
    <property type="component" value="Unassembled WGS sequence"/>
</dbReference>
<dbReference type="OrthoDB" id="77190at2759"/>
<dbReference type="AlphaFoldDB" id="A0A329RUA6"/>
<reference evidence="6 7" key="1">
    <citation type="submission" date="2018-01" db="EMBL/GenBank/DDBJ databases">
        <title>Draft genome of the strawberry crown rot pathogen Phytophthora cactorum.</title>
        <authorList>
            <person name="Armitage A.D."/>
            <person name="Lysoe E."/>
            <person name="Nellist C.F."/>
            <person name="Harrison R.J."/>
            <person name="Brurberg M.B."/>
        </authorList>
    </citation>
    <scope>NUCLEOTIDE SEQUENCE [LARGE SCALE GENOMIC DNA]</scope>
    <source>
        <strain evidence="6 7">10300</strain>
    </source>
</reference>
<comment type="caution">
    <text evidence="6">The sequence shown here is derived from an EMBL/GenBank/DDBJ whole genome shotgun (WGS) entry which is preliminary data.</text>
</comment>
<reference evidence="5" key="3">
    <citation type="submission" date="2021-01" db="EMBL/GenBank/DDBJ databases">
        <title>Phytophthora aleatoria, a newly-described species from Pinus radiata is distinct from Phytophthora cactorum isolates based on comparative genomics.</title>
        <authorList>
            <person name="Mcdougal R."/>
            <person name="Panda P."/>
            <person name="Williams N."/>
            <person name="Studholme D.J."/>
        </authorList>
    </citation>
    <scope>NUCLEOTIDE SEQUENCE</scope>
    <source>
        <strain evidence="5">NZFS 3830</strain>
    </source>
</reference>
<feature type="compositionally biased region" description="Polar residues" evidence="1">
    <location>
        <begin position="143"/>
        <end position="156"/>
    </location>
</feature>
<dbReference type="EMBL" id="RCMK01000416">
    <property type="protein sequence ID" value="KAG2930002.1"/>
    <property type="molecule type" value="Genomic_DNA"/>
</dbReference>
<feature type="region of interest" description="Disordered" evidence="1">
    <location>
        <begin position="141"/>
        <end position="203"/>
    </location>
</feature>
<gene>
    <name evidence="5" type="ORF">JG687_00010165</name>
    <name evidence="6" type="ORF">PC110_g15521</name>
    <name evidence="2" type="ORF">PC115_g11966</name>
    <name evidence="3" type="ORF">PC117_g13850</name>
    <name evidence="4" type="ORF">PC129_g12508</name>
</gene>
<evidence type="ECO:0000313" key="7">
    <source>
        <dbReference type="Proteomes" id="UP000251314"/>
    </source>
</evidence>
<name>A0A329RUA6_9STRA</name>
<dbReference type="Proteomes" id="UP000251314">
    <property type="component" value="Unassembled WGS sequence"/>
</dbReference>
<evidence type="ECO:0000313" key="4">
    <source>
        <dbReference type="EMBL" id="KAG3216638.1"/>
    </source>
</evidence>
<evidence type="ECO:0000313" key="3">
    <source>
        <dbReference type="EMBL" id="KAG2930002.1"/>
    </source>
</evidence>
<evidence type="ECO:0000256" key="1">
    <source>
        <dbReference type="SAM" id="MobiDB-lite"/>
    </source>
</evidence>